<dbReference type="EC" id="3.4.-.-" evidence="8"/>
<dbReference type="Gene3D" id="3.90.1680.10">
    <property type="entry name" value="SOS response associated peptidase-like"/>
    <property type="match status" value="1"/>
</dbReference>
<dbReference type="PANTHER" id="PTHR13604:SF0">
    <property type="entry name" value="ABASIC SITE PROCESSING PROTEIN HMCES"/>
    <property type="match status" value="1"/>
</dbReference>
<keyword evidence="7" id="KW-0456">Lyase</keyword>
<dbReference type="SUPFAM" id="SSF143081">
    <property type="entry name" value="BB1717-like"/>
    <property type="match status" value="1"/>
</dbReference>
<gene>
    <name evidence="9" type="ORF">K9V48_24315</name>
</gene>
<keyword evidence="4 8" id="KW-0378">Hydrolase</keyword>
<organism evidence="9 10">
    <name type="scientific">Metabacillus rhizolycopersici</name>
    <dbReference type="NCBI Taxonomy" id="2875709"/>
    <lineage>
        <taxon>Bacteria</taxon>
        <taxon>Bacillati</taxon>
        <taxon>Bacillota</taxon>
        <taxon>Bacilli</taxon>
        <taxon>Bacillales</taxon>
        <taxon>Bacillaceae</taxon>
        <taxon>Metabacillus</taxon>
    </lineage>
</organism>
<dbReference type="RefSeq" id="WP_224141692.1">
    <property type="nucleotide sequence ID" value="NZ_JAIQUM010000096.1"/>
</dbReference>
<accession>A0ABS7UY65</accession>
<evidence type="ECO:0000256" key="2">
    <source>
        <dbReference type="ARBA" id="ARBA00022670"/>
    </source>
</evidence>
<evidence type="ECO:0000256" key="5">
    <source>
        <dbReference type="ARBA" id="ARBA00023124"/>
    </source>
</evidence>
<evidence type="ECO:0000256" key="8">
    <source>
        <dbReference type="RuleBase" id="RU364100"/>
    </source>
</evidence>
<evidence type="ECO:0000313" key="10">
    <source>
        <dbReference type="Proteomes" id="UP001165287"/>
    </source>
</evidence>
<evidence type="ECO:0000256" key="3">
    <source>
        <dbReference type="ARBA" id="ARBA00022763"/>
    </source>
</evidence>
<comment type="similarity">
    <text evidence="1 8">Belongs to the SOS response-associated peptidase family.</text>
</comment>
<comment type="caution">
    <text evidence="9">The sequence shown here is derived from an EMBL/GenBank/DDBJ whole genome shotgun (WGS) entry which is preliminary data.</text>
</comment>
<dbReference type="InterPro" id="IPR036590">
    <property type="entry name" value="SRAP-like"/>
</dbReference>
<dbReference type="PANTHER" id="PTHR13604">
    <property type="entry name" value="DC12-RELATED"/>
    <property type="match status" value="1"/>
</dbReference>
<proteinExistence type="inferred from homology"/>
<dbReference type="EMBL" id="JAIQUM010000096">
    <property type="protein sequence ID" value="MBZ5753262.1"/>
    <property type="molecule type" value="Genomic_DNA"/>
</dbReference>
<evidence type="ECO:0000256" key="7">
    <source>
        <dbReference type="ARBA" id="ARBA00023239"/>
    </source>
</evidence>
<dbReference type="InterPro" id="IPR003738">
    <property type="entry name" value="SRAP"/>
</dbReference>
<evidence type="ECO:0000256" key="1">
    <source>
        <dbReference type="ARBA" id="ARBA00008136"/>
    </source>
</evidence>
<evidence type="ECO:0000256" key="4">
    <source>
        <dbReference type="ARBA" id="ARBA00022801"/>
    </source>
</evidence>
<keyword evidence="6" id="KW-0238">DNA-binding</keyword>
<evidence type="ECO:0000256" key="6">
    <source>
        <dbReference type="ARBA" id="ARBA00023125"/>
    </source>
</evidence>
<keyword evidence="3" id="KW-0227">DNA damage</keyword>
<evidence type="ECO:0000313" key="9">
    <source>
        <dbReference type="EMBL" id="MBZ5753262.1"/>
    </source>
</evidence>
<name>A0ABS7UY65_9BACI</name>
<dbReference type="Pfam" id="PF02586">
    <property type="entry name" value="SRAP"/>
    <property type="match status" value="1"/>
</dbReference>
<keyword evidence="10" id="KW-1185">Reference proteome</keyword>
<protein>
    <recommendedName>
        <fullName evidence="8">Abasic site processing protein</fullName>
        <ecNumber evidence="8">3.4.-.-</ecNumber>
    </recommendedName>
</protein>
<reference evidence="9" key="1">
    <citation type="submission" date="2024-05" db="EMBL/GenBank/DDBJ databases">
        <title>Metabacillus sp. nov., isolated from the rhizosphere soil of tomato plants.</title>
        <authorList>
            <person name="Ma R."/>
        </authorList>
    </citation>
    <scope>NUCLEOTIDE SEQUENCE</scope>
    <source>
        <strain evidence="9">DBTR6</strain>
    </source>
</reference>
<sequence>MCGRFTLTITFEELVKRYAIEDQGTPFHRPRYNVSPMQQVPAIINDGSKNRLGELRWGLIPSWAKDDKFAGKTINARGETLLEKPSFKNLVYRKRCIIPADSFFEWINVEGQKRPIRFLKKDNSIFSMAGLYDTWINPTDGAKMNTCTIITCTPNKLVSHVHDRMPVILKKEDEQKWLQRNEVNVKDLLRLLMPFPTEEMLAYPVSTLVGNVKNEGPECIERINVTLK</sequence>
<keyword evidence="5" id="KW-0190">Covalent protein-DNA linkage</keyword>
<dbReference type="Proteomes" id="UP001165287">
    <property type="component" value="Unassembled WGS sequence"/>
</dbReference>
<keyword evidence="2 8" id="KW-0645">Protease</keyword>